<dbReference type="Proteomes" id="UP000765509">
    <property type="component" value="Unassembled WGS sequence"/>
</dbReference>
<dbReference type="EMBL" id="AVOT02000854">
    <property type="protein sequence ID" value="MBW0464695.1"/>
    <property type="molecule type" value="Genomic_DNA"/>
</dbReference>
<evidence type="ECO:0000313" key="3">
    <source>
        <dbReference type="Proteomes" id="UP000765509"/>
    </source>
</evidence>
<dbReference type="Pfam" id="PF24626">
    <property type="entry name" value="SH3_Tf2-1"/>
    <property type="match status" value="1"/>
</dbReference>
<evidence type="ECO:0000313" key="2">
    <source>
        <dbReference type="EMBL" id="MBW0464695.1"/>
    </source>
</evidence>
<dbReference type="AlphaFoldDB" id="A0A9Q3GEU1"/>
<protein>
    <recommendedName>
        <fullName evidence="1">Tf2-1-like SH3-like domain-containing protein</fullName>
    </recommendedName>
</protein>
<gene>
    <name evidence="2" type="ORF">O181_004410</name>
</gene>
<organism evidence="2 3">
    <name type="scientific">Austropuccinia psidii MF-1</name>
    <dbReference type="NCBI Taxonomy" id="1389203"/>
    <lineage>
        <taxon>Eukaryota</taxon>
        <taxon>Fungi</taxon>
        <taxon>Dikarya</taxon>
        <taxon>Basidiomycota</taxon>
        <taxon>Pucciniomycotina</taxon>
        <taxon>Pucciniomycetes</taxon>
        <taxon>Pucciniales</taxon>
        <taxon>Sphaerophragmiaceae</taxon>
        <taxon>Austropuccinia</taxon>
    </lineage>
</organism>
<comment type="caution">
    <text evidence="2">The sequence shown here is derived from an EMBL/GenBank/DDBJ whole genome shotgun (WGS) entry which is preliminary data.</text>
</comment>
<proteinExistence type="predicted"/>
<reference evidence="2" key="1">
    <citation type="submission" date="2021-03" db="EMBL/GenBank/DDBJ databases">
        <title>Draft genome sequence of rust myrtle Austropuccinia psidii MF-1, a brazilian biotype.</title>
        <authorList>
            <person name="Quecine M.C."/>
            <person name="Pachon D.M.R."/>
            <person name="Bonatelli M.L."/>
            <person name="Correr F.H."/>
            <person name="Franceschini L.M."/>
            <person name="Leite T.F."/>
            <person name="Margarido G.R.A."/>
            <person name="Almeida C.A."/>
            <person name="Ferrarezi J.A."/>
            <person name="Labate C.A."/>
        </authorList>
    </citation>
    <scope>NUCLEOTIDE SEQUENCE</scope>
    <source>
        <strain evidence="2">MF-1</strain>
    </source>
</reference>
<accession>A0A9Q3GEU1</accession>
<dbReference type="PANTHER" id="PTHR46148">
    <property type="entry name" value="CHROMO DOMAIN-CONTAINING PROTEIN"/>
    <property type="match status" value="1"/>
</dbReference>
<dbReference type="PANTHER" id="PTHR46148:SF60">
    <property type="entry name" value="CHROMO DOMAIN-CONTAINING PROTEIN"/>
    <property type="match status" value="1"/>
</dbReference>
<evidence type="ECO:0000259" key="1">
    <source>
        <dbReference type="Pfam" id="PF24626"/>
    </source>
</evidence>
<dbReference type="InterPro" id="IPR016197">
    <property type="entry name" value="Chromo-like_dom_sf"/>
</dbReference>
<dbReference type="SUPFAM" id="SSF54160">
    <property type="entry name" value="Chromo domain-like"/>
    <property type="match status" value="1"/>
</dbReference>
<dbReference type="InterPro" id="IPR056924">
    <property type="entry name" value="SH3_Tf2-1"/>
</dbReference>
<keyword evidence="3" id="KW-1185">Reference proteome</keyword>
<feature type="domain" description="Tf2-1-like SH3-like" evidence="1">
    <location>
        <begin position="75"/>
        <end position="135"/>
    </location>
</feature>
<name>A0A9Q3GEU1_9BASI</name>
<sequence length="188" mass="21935">MPKIHQQNNNPFFTIYRMNPTFDSIQLSQEKPAGDLSKKLQSVQPAVKEELESTIKSFKKYADGNRTIPFDFQPGDKVWPVSKNLKTTRLTKKLSEKWLGPFEILMNIGSHVYHLKLPQQWKSVHPVFHVSLSEPVEKSTIPNQHKLPLPVSVREKEEWEVAQVLDSNLKRGKLWYLLEWKCISEDQE</sequence>